<accession>A0A345UFR4</accession>
<evidence type="ECO:0000313" key="5">
    <source>
        <dbReference type="Proteomes" id="UP000254808"/>
    </source>
</evidence>
<dbReference type="Pfam" id="PF06206">
    <property type="entry name" value="CpeT"/>
    <property type="match status" value="1"/>
</dbReference>
<proteinExistence type="inferred from homology"/>
<keyword evidence="3" id="KW-0732">Signal</keyword>
<sequence>MRKFLPLCLTVTAFVALSFSSSCVSETDPPEDTALETLFTLMQGTFSSEAQSDADPAFFPIILHMEPVWTERGRWLYVEQAVAGRETDPYRQRVYHVFRDETGQLVSDVFTLINEQDFVGAQFNPAVFDDFDADILEYRSGCAVFLEQTGPAEFTGGTYEDQCPSSLQGATFATSEVLISEEGMVTWDRGFDAEGQQVWGSESGGYIFLRAD</sequence>
<feature type="chain" id="PRO_5016708446" evidence="3">
    <location>
        <begin position="25"/>
        <end position="212"/>
    </location>
</feature>
<dbReference type="GO" id="GO:0016829">
    <property type="term" value="F:lyase activity"/>
    <property type="evidence" value="ECO:0007669"/>
    <property type="project" value="UniProtKB-KW"/>
</dbReference>
<dbReference type="CDD" id="cd16338">
    <property type="entry name" value="CpcT"/>
    <property type="match status" value="1"/>
</dbReference>
<dbReference type="EMBL" id="CP027806">
    <property type="protein sequence ID" value="AXI99315.1"/>
    <property type="molecule type" value="Genomic_DNA"/>
</dbReference>
<organism evidence="4 5">
    <name type="scientific">Cyclonatronum proteinivorum</name>
    <dbReference type="NCBI Taxonomy" id="1457365"/>
    <lineage>
        <taxon>Bacteria</taxon>
        <taxon>Pseudomonadati</taxon>
        <taxon>Balneolota</taxon>
        <taxon>Balneolia</taxon>
        <taxon>Balneolales</taxon>
        <taxon>Cyclonatronaceae</taxon>
        <taxon>Cyclonatronum</taxon>
    </lineage>
</organism>
<dbReference type="RefSeq" id="WP_114982560.1">
    <property type="nucleotide sequence ID" value="NZ_CP027806.1"/>
</dbReference>
<keyword evidence="5" id="KW-1185">Reference proteome</keyword>
<dbReference type="PANTHER" id="PTHR35137:SF1">
    <property type="entry name" value="CHROMOPHORE LYASE CRL, CHLOROPLASTIC"/>
    <property type="match status" value="1"/>
</dbReference>
<name>A0A345UFR4_9BACT</name>
<dbReference type="HAMAP" id="MF_01460">
    <property type="entry name" value="Chrphore_lyase_CpxT"/>
    <property type="match status" value="1"/>
</dbReference>
<evidence type="ECO:0000256" key="1">
    <source>
        <dbReference type="ARBA" id="ARBA00008206"/>
    </source>
</evidence>
<evidence type="ECO:0000256" key="2">
    <source>
        <dbReference type="ARBA" id="ARBA00023239"/>
    </source>
</evidence>
<dbReference type="Gene3D" id="2.40.128.590">
    <property type="entry name" value="CpcT/CpeT domain"/>
    <property type="match status" value="1"/>
</dbReference>
<dbReference type="KEGG" id="cprv:CYPRO_0027"/>
<dbReference type="Proteomes" id="UP000254808">
    <property type="component" value="Chromosome"/>
</dbReference>
<dbReference type="AlphaFoldDB" id="A0A345UFR4"/>
<dbReference type="PANTHER" id="PTHR35137">
    <property type="entry name" value="CHROMOPHORE LYASE CRL, CHLOROPLASTIC"/>
    <property type="match status" value="1"/>
</dbReference>
<evidence type="ECO:0000256" key="3">
    <source>
        <dbReference type="SAM" id="SignalP"/>
    </source>
</evidence>
<dbReference type="InterPro" id="IPR038672">
    <property type="entry name" value="CpcT/CpeT_sf"/>
</dbReference>
<evidence type="ECO:0000313" key="4">
    <source>
        <dbReference type="EMBL" id="AXI99315.1"/>
    </source>
</evidence>
<dbReference type="OrthoDB" id="1159708at2"/>
<comment type="similarity">
    <text evidence="1">Belongs to the CpcT/CpeT biliprotein lyase family.</text>
</comment>
<feature type="signal peptide" evidence="3">
    <location>
        <begin position="1"/>
        <end position="24"/>
    </location>
</feature>
<dbReference type="PROSITE" id="PS51257">
    <property type="entry name" value="PROKAR_LIPOPROTEIN"/>
    <property type="match status" value="1"/>
</dbReference>
<reference evidence="4 5" key="1">
    <citation type="submission" date="2018-03" db="EMBL/GenBank/DDBJ databases">
        <title>Phenotypic and genomic properties of Cyclonatronum proteinivorum gen. nov., sp. nov., a haloalkaliphilic bacteroidete from soda lakes possessing Na+-translocating rhodopsin.</title>
        <authorList>
            <person name="Toshchakov S.V."/>
            <person name="Korzhenkov A."/>
            <person name="Samarov N.I."/>
            <person name="Kublanov I.V."/>
            <person name="Muntyan M.S."/>
            <person name="Sorokin D.Y."/>
        </authorList>
    </citation>
    <scope>NUCLEOTIDE SEQUENCE [LARGE SCALE GENOMIC DNA]</scope>
    <source>
        <strain evidence="4 5">Omega</strain>
    </source>
</reference>
<keyword evidence="2" id="KW-0456">Lyase</keyword>
<dbReference type="InterPro" id="IPR010404">
    <property type="entry name" value="CpcT/CpeT"/>
</dbReference>
<protein>
    <submittedName>
        <fullName evidence="4">CpeT/CpcT family (DUF1001)</fullName>
    </submittedName>
</protein>
<gene>
    <name evidence="4" type="ORF">CYPRO_0027</name>
</gene>